<evidence type="ECO:0000256" key="1">
    <source>
        <dbReference type="SAM" id="MobiDB-lite"/>
    </source>
</evidence>
<feature type="region of interest" description="Disordered" evidence="1">
    <location>
        <begin position="239"/>
        <end position="261"/>
    </location>
</feature>
<accession>A0A8W7PNS9</accession>
<sequence length="261" mass="29008">MKDPLPPVRLAALGEALYLQPLLGEIERVHQQLGAEAGHPAADEQLDRRQRLARANVEVLPEHAAEDVVKHELAAGERRDLQHARAEPPVQPAHALVPVDELQALHRAAVPPAGILRDEPRAHHVQRQRDDGCERAAQRTAHKVPSALVPLERVDRAQQMVEPLVRGELRHAVNDRQDLGRIVALPERPQPFLPVHQAGRLHDRAVLGRDVLLAQRLHLQLEPDLQHIQWLADEARDAPGKASCDARPDDDDDTTHCLGVT</sequence>
<dbReference type="Proteomes" id="UP000075882">
    <property type="component" value="Unassembled WGS sequence"/>
</dbReference>
<reference evidence="2" key="1">
    <citation type="submission" date="2022-08" db="UniProtKB">
        <authorList>
            <consortium name="EnsemblMetazoa"/>
        </authorList>
    </citation>
    <scope>IDENTIFICATION</scope>
</reference>
<organism evidence="2">
    <name type="scientific">Anopheles coluzzii</name>
    <name type="common">African malaria mosquito</name>
    <dbReference type="NCBI Taxonomy" id="1518534"/>
    <lineage>
        <taxon>Eukaryota</taxon>
        <taxon>Metazoa</taxon>
        <taxon>Ecdysozoa</taxon>
        <taxon>Arthropoda</taxon>
        <taxon>Hexapoda</taxon>
        <taxon>Insecta</taxon>
        <taxon>Pterygota</taxon>
        <taxon>Neoptera</taxon>
        <taxon>Endopterygota</taxon>
        <taxon>Diptera</taxon>
        <taxon>Nematocera</taxon>
        <taxon>Culicoidea</taxon>
        <taxon>Culicidae</taxon>
        <taxon>Anophelinae</taxon>
        <taxon>Anopheles</taxon>
    </lineage>
</organism>
<dbReference type="EnsemblMetazoa" id="ACOM035141-RA">
    <property type="protein sequence ID" value="ACOM035141-PA.1"/>
    <property type="gene ID" value="ACOM035141"/>
</dbReference>
<name>A0A8W7PNS9_ANOCL</name>
<dbReference type="AlphaFoldDB" id="A0A8W7PNS9"/>
<protein>
    <submittedName>
        <fullName evidence="2">Uncharacterized protein</fullName>
    </submittedName>
</protein>
<evidence type="ECO:0000313" key="2">
    <source>
        <dbReference type="EnsemblMetazoa" id="ACOM035141-PA.1"/>
    </source>
</evidence>
<proteinExistence type="predicted"/>